<dbReference type="InterPro" id="IPR002524">
    <property type="entry name" value="Cation_efflux"/>
</dbReference>
<feature type="transmembrane region" description="Helical" evidence="7">
    <location>
        <begin position="20"/>
        <end position="38"/>
    </location>
</feature>
<proteinExistence type="inferred from homology"/>
<dbReference type="InterPro" id="IPR036837">
    <property type="entry name" value="Cation_efflux_CTD_sf"/>
</dbReference>
<feature type="transmembrane region" description="Helical" evidence="7">
    <location>
        <begin position="44"/>
        <end position="66"/>
    </location>
</feature>
<dbReference type="Proteomes" id="UP000624703">
    <property type="component" value="Unassembled WGS sequence"/>
</dbReference>
<organism evidence="10 11">
    <name type="scientific">Persicirhabdus sediminis</name>
    <dbReference type="NCBI Taxonomy" id="454144"/>
    <lineage>
        <taxon>Bacteria</taxon>
        <taxon>Pseudomonadati</taxon>
        <taxon>Verrucomicrobiota</taxon>
        <taxon>Verrucomicrobiia</taxon>
        <taxon>Verrucomicrobiales</taxon>
        <taxon>Verrucomicrobiaceae</taxon>
        <taxon>Persicirhabdus</taxon>
    </lineage>
</organism>
<dbReference type="AlphaFoldDB" id="A0A8J7MBV4"/>
<keyword evidence="5 7" id="KW-1133">Transmembrane helix</keyword>
<name>A0A8J7MBV4_9BACT</name>
<dbReference type="Pfam" id="PF16916">
    <property type="entry name" value="ZT_dimer"/>
    <property type="match status" value="1"/>
</dbReference>
<dbReference type="NCBIfam" id="TIGR01297">
    <property type="entry name" value="CDF"/>
    <property type="match status" value="1"/>
</dbReference>
<accession>A0A8J7MBV4</accession>
<keyword evidence="3" id="KW-0813">Transport</keyword>
<comment type="caution">
    <text evidence="10">The sequence shown here is derived from an EMBL/GenBank/DDBJ whole genome shotgun (WGS) entry which is preliminary data.</text>
</comment>
<evidence type="ECO:0000256" key="2">
    <source>
        <dbReference type="ARBA" id="ARBA00008114"/>
    </source>
</evidence>
<dbReference type="PANTHER" id="PTHR43840">
    <property type="entry name" value="MITOCHONDRIAL METAL TRANSPORTER 1-RELATED"/>
    <property type="match status" value="1"/>
</dbReference>
<evidence type="ECO:0000313" key="11">
    <source>
        <dbReference type="Proteomes" id="UP000624703"/>
    </source>
</evidence>
<dbReference type="RefSeq" id="WP_200309647.1">
    <property type="nucleotide sequence ID" value="NZ_JAENIM010000008.1"/>
</dbReference>
<dbReference type="InterPro" id="IPR050291">
    <property type="entry name" value="CDF_Transporter"/>
</dbReference>
<evidence type="ECO:0000256" key="5">
    <source>
        <dbReference type="ARBA" id="ARBA00022989"/>
    </source>
</evidence>
<evidence type="ECO:0000256" key="4">
    <source>
        <dbReference type="ARBA" id="ARBA00022692"/>
    </source>
</evidence>
<dbReference type="InterPro" id="IPR058533">
    <property type="entry name" value="Cation_efflux_TM"/>
</dbReference>
<evidence type="ECO:0000256" key="7">
    <source>
        <dbReference type="SAM" id="Phobius"/>
    </source>
</evidence>
<sequence>MPDSNRHQQQQQQQGQKVTLWGLFINLTIGIAKIIIGWTCGTKALLADGVHSLLDLISDFAVLLAFKFSFEPEDENHHYGHHKFTSLVQLFIGMLLIVFASGLVLSAFTDVNIQTDQQALGALPFIVALISLAVKEALFWWTRAVAKKQKSDLLMANAWHHRSDSVSSLAVAVTLLFIWLAGPDWLMLDDILTAVLASYLIFEAGKIVWKSCSDLMDTAPRQEIIDDLREHILTNDHAIAYHQFRVRKVGDFYDVDFHLQVTADLTIQQGHDVSGAVKQALLDAHPEVLNVFVHIEPATADHLVERGIHS</sequence>
<dbReference type="FunFam" id="1.20.1510.10:FF:000006">
    <property type="entry name" value="Divalent cation efflux transporter"/>
    <property type="match status" value="1"/>
</dbReference>
<evidence type="ECO:0000256" key="1">
    <source>
        <dbReference type="ARBA" id="ARBA00004141"/>
    </source>
</evidence>
<dbReference type="GO" id="GO:0016020">
    <property type="term" value="C:membrane"/>
    <property type="evidence" value="ECO:0007669"/>
    <property type="project" value="UniProtKB-SubCell"/>
</dbReference>
<feature type="domain" description="Cation efflux protein transmembrane" evidence="8">
    <location>
        <begin position="22"/>
        <end position="216"/>
    </location>
</feature>
<evidence type="ECO:0000256" key="6">
    <source>
        <dbReference type="ARBA" id="ARBA00023136"/>
    </source>
</evidence>
<evidence type="ECO:0000256" key="3">
    <source>
        <dbReference type="ARBA" id="ARBA00022448"/>
    </source>
</evidence>
<reference evidence="10" key="1">
    <citation type="submission" date="2021-01" db="EMBL/GenBank/DDBJ databases">
        <title>Modified the classification status of verrucomicrobia.</title>
        <authorList>
            <person name="Feng X."/>
        </authorList>
    </citation>
    <scope>NUCLEOTIDE SEQUENCE</scope>
    <source>
        <strain evidence="10">_KCTC 22039</strain>
    </source>
</reference>
<dbReference type="InterPro" id="IPR027469">
    <property type="entry name" value="Cation_efflux_TMD_sf"/>
</dbReference>
<dbReference type="Pfam" id="PF01545">
    <property type="entry name" value="Cation_efflux"/>
    <property type="match status" value="1"/>
</dbReference>
<dbReference type="PANTHER" id="PTHR43840:SF15">
    <property type="entry name" value="MITOCHONDRIAL METAL TRANSPORTER 1-RELATED"/>
    <property type="match status" value="1"/>
</dbReference>
<feature type="transmembrane region" description="Helical" evidence="7">
    <location>
        <begin position="162"/>
        <end position="179"/>
    </location>
</feature>
<dbReference type="SUPFAM" id="SSF161111">
    <property type="entry name" value="Cation efflux protein transmembrane domain-like"/>
    <property type="match status" value="1"/>
</dbReference>
<comment type="subcellular location">
    <subcellularLocation>
        <location evidence="1">Membrane</location>
        <topology evidence="1">Multi-pass membrane protein</topology>
    </subcellularLocation>
</comment>
<comment type="similarity">
    <text evidence="2">Belongs to the cation diffusion facilitator (CDF) transporter (TC 2.A.4) family.</text>
</comment>
<keyword evidence="4 7" id="KW-0812">Transmembrane</keyword>
<dbReference type="InterPro" id="IPR027470">
    <property type="entry name" value="Cation_efflux_CTD"/>
</dbReference>
<keyword evidence="11" id="KW-1185">Reference proteome</keyword>
<evidence type="ECO:0000313" key="10">
    <source>
        <dbReference type="EMBL" id="MBK1789631.1"/>
    </source>
</evidence>
<gene>
    <name evidence="10" type="ORF">JIN82_00535</name>
</gene>
<evidence type="ECO:0000259" key="8">
    <source>
        <dbReference type="Pfam" id="PF01545"/>
    </source>
</evidence>
<keyword evidence="6 7" id="KW-0472">Membrane</keyword>
<dbReference type="SUPFAM" id="SSF160240">
    <property type="entry name" value="Cation efflux protein cytoplasmic domain-like"/>
    <property type="match status" value="1"/>
</dbReference>
<dbReference type="GO" id="GO:0008324">
    <property type="term" value="F:monoatomic cation transmembrane transporter activity"/>
    <property type="evidence" value="ECO:0007669"/>
    <property type="project" value="InterPro"/>
</dbReference>
<dbReference type="Gene3D" id="1.20.1510.10">
    <property type="entry name" value="Cation efflux protein transmembrane domain"/>
    <property type="match status" value="1"/>
</dbReference>
<feature type="domain" description="Cation efflux protein cytoplasmic" evidence="9">
    <location>
        <begin position="220"/>
        <end position="297"/>
    </location>
</feature>
<feature type="transmembrane region" description="Helical" evidence="7">
    <location>
        <begin position="87"/>
        <end position="108"/>
    </location>
</feature>
<dbReference type="Gene3D" id="3.30.70.1350">
    <property type="entry name" value="Cation efflux protein, cytoplasmic domain"/>
    <property type="match status" value="1"/>
</dbReference>
<feature type="transmembrane region" description="Helical" evidence="7">
    <location>
        <begin position="120"/>
        <end position="141"/>
    </location>
</feature>
<protein>
    <submittedName>
        <fullName evidence="10">Cation transporter</fullName>
    </submittedName>
</protein>
<evidence type="ECO:0000259" key="9">
    <source>
        <dbReference type="Pfam" id="PF16916"/>
    </source>
</evidence>
<dbReference type="EMBL" id="JAENIM010000008">
    <property type="protein sequence ID" value="MBK1789631.1"/>
    <property type="molecule type" value="Genomic_DNA"/>
</dbReference>